<dbReference type="InterPro" id="IPR001506">
    <property type="entry name" value="Peptidase_M12A"/>
</dbReference>
<dbReference type="Pfam" id="PF01400">
    <property type="entry name" value="Astacin"/>
    <property type="match status" value="1"/>
</dbReference>
<dbReference type="GeneID" id="67020771"/>
<dbReference type="SUPFAM" id="SSF55486">
    <property type="entry name" value="Metalloproteases ('zincins'), catalytic domain"/>
    <property type="match status" value="1"/>
</dbReference>
<dbReference type="OrthoDB" id="291007at2759"/>
<evidence type="ECO:0000313" key="2">
    <source>
        <dbReference type="EMBL" id="CAG5178315.1"/>
    </source>
</evidence>
<reference evidence="2" key="1">
    <citation type="submission" date="2021-05" db="EMBL/GenBank/DDBJ databases">
        <authorList>
            <person name="Stam R."/>
        </authorList>
    </citation>
    <scope>NUCLEOTIDE SEQUENCE</scope>
    <source>
        <strain evidence="2">CS162</strain>
    </source>
</reference>
<dbReference type="RefSeq" id="XP_043172207.1">
    <property type="nucleotide sequence ID" value="XM_043316272.1"/>
</dbReference>
<keyword evidence="3" id="KW-1185">Reference proteome</keyword>
<protein>
    <recommendedName>
        <fullName evidence="1">Peptidase M12A domain-containing protein</fullName>
    </recommendedName>
</protein>
<dbReference type="EMBL" id="CAJRGZ010000023">
    <property type="protein sequence ID" value="CAG5178315.1"/>
    <property type="molecule type" value="Genomic_DNA"/>
</dbReference>
<name>A0A8J2ID03_9PLEO</name>
<dbReference type="Gene3D" id="3.40.390.10">
    <property type="entry name" value="Collagenase (Catalytic Domain)"/>
    <property type="match status" value="1"/>
</dbReference>
<comment type="caution">
    <text evidence="2">The sequence shown here is derived from an EMBL/GenBank/DDBJ whole genome shotgun (WGS) entry which is preliminary data.</text>
</comment>
<dbReference type="InterPro" id="IPR024079">
    <property type="entry name" value="MetalloPept_cat_dom_sf"/>
</dbReference>
<dbReference type="GO" id="GO:0006508">
    <property type="term" value="P:proteolysis"/>
    <property type="evidence" value="ECO:0007669"/>
    <property type="project" value="InterPro"/>
</dbReference>
<gene>
    <name evidence="2" type="ORF">ALTATR162_LOCUS8639</name>
</gene>
<evidence type="ECO:0000313" key="3">
    <source>
        <dbReference type="Proteomes" id="UP000676310"/>
    </source>
</evidence>
<proteinExistence type="predicted"/>
<dbReference type="AlphaFoldDB" id="A0A8J2ID03"/>
<dbReference type="GO" id="GO:0004222">
    <property type="term" value="F:metalloendopeptidase activity"/>
    <property type="evidence" value="ECO:0007669"/>
    <property type="project" value="InterPro"/>
</dbReference>
<accession>A0A8J2ID03</accession>
<evidence type="ECO:0000259" key="1">
    <source>
        <dbReference type="Pfam" id="PF01400"/>
    </source>
</evidence>
<dbReference type="Proteomes" id="UP000676310">
    <property type="component" value="Unassembled WGS sequence"/>
</dbReference>
<sequence>MNFFRFGIRRPWPFFSIPKKGKMRLIRYCFANAKARAELNCPLQKGLNIWAEAIKVPASAENGHSLGIGYDDRSSDPGRHFLVMGSSDTEAHRVAHEIGHILGMLHEQCRYDRDGYVVFRCDMLVGYKDALVAASTAGHADAAERLCTEQAFANQFGFEAGAQYIKNDAFHFMIAPIMDEGPCDLGSIMLYPSNAYAADPACWEKNDKNVCPLVAARFGTTWPISVNVAPSNGDVAFVKTRYKWIEEPPQPPTEQGRSTVISGHFKRVRDERQRDVVRIHRFEIKGNEMVVKHL</sequence>
<dbReference type="PANTHER" id="PTHR10127">
    <property type="entry name" value="DISCOIDIN, CUB, EGF, LAMININ , AND ZINC METALLOPROTEASE DOMAIN CONTAINING"/>
    <property type="match status" value="1"/>
</dbReference>
<feature type="domain" description="Peptidase M12A" evidence="1">
    <location>
        <begin position="83"/>
        <end position="122"/>
    </location>
</feature>
<dbReference type="PANTHER" id="PTHR10127:SF877">
    <property type="entry name" value="ZINC METALLOPROTEINASE NAS-34"/>
    <property type="match status" value="1"/>
</dbReference>
<organism evidence="2 3">
    <name type="scientific">Alternaria atra</name>
    <dbReference type="NCBI Taxonomy" id="119953"/>
    <lineage>
        <taxon>Eukaryota</taxon>
        <taxon>Fungi</taxon>
        <taxon>Dikarya</taxon>
        <taxon>Ascomycota</taxon>
        <taxon>Pezizomycotina</taxon>
        <taxon>Dothideomycetes</taxon>
        <taxon>Pleosporomycetidae</taxon>
        <taxon>Pleosporales</taxon>
        <taxon>Pleosporineae</taxon>
        <taxon>Pleosporaceae</taxon>
        <taxon>Alternaria</taxon>
        <taxon>Alternaria sect. Ulocladioides</taxon>
    </lineage>
</organism>